<dbReference type="OrthoDB" id="10018574at2759"/>
<accession>A0A2U3Z8P0</accession>
<evidence type="ECO:0000256" key="2">
    <source>
        <dbReference type="ARBA" id="ARBA00006543"/>
    </source>
</evidence>
<feature type="chain" id="PRO_5015564113" evidence="7">
    <location>
        <begin position="22"/>
        <end position="186"/>
    </location>
</feature>
<dbReference type="AlphaFoldDB" id="A0A2U3Z8P0"/>
<dbReference type="GO" id="GO:0045893">
    <property type="term" value="P:positive regulation of DNA-templated transcription"/>
    <property type="evidence" value="ECO:0007669"/>
    <property type="project" value="TreeGrafter"/>
</dbReference>
<gene>
    <name evidence="9" type="primary">LOC102748752</name>
</gene>
<keyword evidence="5" id="KW-0804">Transcription</keyword>
<dbReference type="PANTHER" id="PTHR13224">
    <property type="entry name" value="THYROID HORMONE RECEPTOR-ASSOCIATED PROTEIN-RELATED"/>
    <property type="match status" value="1"/>
</dbReference>
<dbReference type="GO" id="GO:0016592">
    <property type="term" value="C:mediator complex"/>
    <property type="evidence" value="ECO:0007669"/>
    <property type="project" value="TreeGrafter"/>
</dbReference>
<dbReference type="STRING" id="9713.A0A2U3Z8P0"/>
<keyword evidence="6" id="KW-0539">Nucleus</keyword>
<dbReference type="InterPro" id="IPR048338">
    <property type="entry name" value="Mediator_Med16"/>
</dbReference>
<reference evidence="9" key="1">
    <citation type="submission" date="2025-08" db="UniProtKB">
        <authorList>
            <consortium name="RefSeq"/>
        </authorList>
    </citation>
    <scope>IDENTIFICATION</scope>
    <source>
        <tissue evidence="9">Liver</tissue>
    </source>
</reference>
<evidence type="ECO:0000313" key="8">
    <source>
        <dbReference type="Proteomes" id="UP000245341"/>
    </source>
</evidence>
<name>A0A2U3Z8P0_LEPWE</name>
<evidence type="ECO:0000313" key="9">
    <source>
        <dbReference type="RefSeq" id="XP_006752098.1"/>
    </source>
</evidence>
<comment type="similarity">
    <text evidence="2">Belongs to the Mediator complex subunit 16 family.</text>
</comment>
<evidence type="ECO:0000256" key="6">
    <source>
        <dbReference type="ARBA" id="ARBA00023242"/>
    </source>
</evidence>
<protein>
    <submittedName>
        <fullName evidence="9">Mediator of RNA polymerase II transcription subunit 16-like</fullName>
    </submittedName>
</protein>
<feature type="signal peptide" evidence="7">
    <location>
        <begin position="1"/>
        <end position="21"/>
    </location>
</feature>
<dbReference type="RefSeq" id="XP_006752098.1">
    <property type="nucleotide sequence ID" value="XM_006752035.2"/>
</dbReference>
<comment type="subcellular location">
    <subcellularLocation>
        <location evidence="1">Nucleus</location>
    </subcellularLocation>
</comment>
<keyword evidence="8" id="KW-1185">Reference proteome</keyword>
<dbReference type="Proteomes" id="UP000245341">
    <property type="component" value="Unplaced"/>
</dbReference>
<dbReference type="GeneID" id="102748752"/>
<evidence type="ECO:0000256" key="3">
    <source>
        <dbReference type="ARBA" id="ARBA00023015"/>
    </source>
</evidence>
<evidence type="ECO:0000256" key="5">
    <source>
        <dbReference type="ARBA" id="ARBA00023163"/>
    </source>
</evidence>
<evidence type="ECO:0000256" key="4">
    <source>
        <dbReference type="ARBA" id="ARBA00023159"/>
    </source>
</evidence>
<organism evidence="8 9">
    <name type="scientific">Leptonychotes weddellii</name>
    <name type="common">Weddell seal</name>
    <name type="synonym">Otaria weddellii</name>
    <dbReference type="NCBI Taxonomy" id="9713"/>
    <lineage>
        <taxon>Eukaryota</taxon>
        <taxon>Metazoa</taxon>
        <taxon>Chordata</taxon>
        <taxon>Craniata</taxon>
        <taxon>Vertebrata</taxon>
        <taxon>Euteleostomi</taxon>
        <taxon>Mammalia</taxon>
        <taxon>Eutheria</taxon>
        <taxon>Laurasiatheria</taxon>
        <taxon>Carnivora</taxon>
        <taxon>Caniformia</taxon>
        <taxon>Pinnipedia</taxon>
        <taxon>Phocidae</taxon>
        <taxon>Monachinae</taxon>
        <taxon>Lobodontini</taxon>
        <taxon>Leptonychotes</taxon>
    </lineage>
</organism>
<evidence type="ECO:0000256" key="1">
    <source>
        <dbReference type="ARBA" id="ARBA00004123"/>
    </source>
</evidence>
<keyword evidence="3" id="KW-0805">Transcription regulation</keyword>
<keyword evidence="7" id="KW-0732">Signal</keyword>
<keyword evidence="4" id="KW-0010">Activator</keyword>
<sequence>MLRELMVVIRIWGLLKPSCLPVYTATSDTQDSMSLLFRLLTKLWICCRDEGPTSEPDEALVDECCLLPSQLLIPSLDWLPVSDGLVSRLQPKQPLRLHFGRAPTLPASASTLQLDGLVRCVPPLPRGLRLRRASRCSLALIVTLAPGDILARPVMALPPIHACTWASVCVTVPPVSPCVECRVAGV</sequence>
<evidence type="ECO:0000256" key="7">
    <source>
        <dbReference type="SAM" id="SignalP"/>
    </source>
</evidence>
<dbReference type="KEGG" id="lww:102748752"/>
<dbReference type="PANTHER" id="PTHR13224:SF6">
    <property type="entry name" value="MEDIATOR OF RNA POLYMERASE II TRANSCRIPTION SUBUNIT 16"/>
    <property type="match status" value="1"/>
</dbReference>
<proteinExistence type="inferred from homology"/>